<dbReference type="PANTHER" id="PTHR33154:SF18">
    <property type="entry name" value="ARSENICAL RESISTANCE OPERON REPRESSOR"/>
    <property type="match status" value="1"/>
</dbReference>
<dbReference type="GO" id="GO:0003677">
    <property type="term" value="F:DNA binding"/>
    <property type="evidence" value="ECO:0007669"/>
    <property type="project" value="UniProtKB-KW"/>
</dbReference>
<proteinExistence type="predicted"/>
<dbReference type="Gene3D" id="3.40.50.150">
    <property type="entry name" value="Vaccinia Virus protein VP39"/>
    <property type="match status" value="1"/>
</dbReference>
<evidence type="ECO:0000259" key="4">
    <source>
        <dbReference type="PROSITE" id="PS50987"/>
    </source>
</evidence>
<evidence type="ECO:0000256" key="1">
    <source>
        <dbReference type="ARBA" id="ARBA00023015"/>
    </source>
</evidence>
<evidence type="ECO:0000256" key="3">
    <source>
        <dbReference type="ARBA" id="ARBA00023163"/>
    </source>
</evidence>
<accession>A0A212L5D5</accession>
<name>A0A212L5D5_9BACT</name>
<dbReference type="SUPFAM" id="SSF46785">
    <property type="entry name" value="Winged helix' DNA-binding domain"/>
    <property type="match status" value="1"/>
</dbReference>
<protein>
    <submittedName>
        <fullName evidence="5">Transcriptional regulator, ArsR family</fullName>
    </submittedName>
</protein>
<dbReference type="SUPFAM" id="SSF53335">
    <property type="entry name" value="S-adenosyl-L-methionine-dependent methyltransferases"/>
    <property type="match status" value="1"/>
</dbReference>
<dbReference type="Pfam" id="PF01022">
    <property type="entry name" value="HTH_5"/>
    <property type="match status" value="1"/>
</dbReference>
<dbReference type="InterPro" id="IPR013216">
    <property type="entry name" value="Methyltransf_11"/>
</dbReference>
<dbReference type="GO" id="GO:0003700">
    <property type="term" value="F:DNA-binding transcription factor activity"/>
    <property type="evidence" value="ECO:0007669"/>
    <property type="project" value="InterPro"/>
</dbReference>
<dbReference type="Pfam" id="PF08241">
    <property type="entry name" value="Methyltransf_11"/>
    <property type="match status" value="1"/>
</dbReference>
<dbReference type="Gene3D" id="1.10.10.10">
    <property type="entry name" value="Winged helix-like DNA-binding domain superfamily/Winged helix DNA-binding domain"/>
    <property type="match status" value="1"/>
</dbReference>
<dbReference type="RefSeq" id="WP_179980351.1">
    <property type="nucleotide sequence ID" value="NZ_LT608333.1"/>
</dbReference>
<dbReference type="CDD" id="cd00090">
    <property type="entry name" value="HTH_ARSR"/>
    <property type="match status" value="1"/>
</dbReference>
<dbReference type="InterPro" id="IPR036388">
    <property type="entry name" value="WH-like_DNA-bd_sf"/>
</dbReference>
<dbReference type="GO" id="GO:0008757">
    <property type="term" value="F:S-adenosylmethionine-dependent methyltransferase activity"/>
    <property type="evidence" value="ECO:0007669"/>
    <property type="project" value="InterPro"/>
</dbReference>
<feature type="domain" description="HTH arsR-type" evidence="4">
    <location>
        <begin position="1"/>
        <end position="88"/>
    </location>
</feature>
<dbReference type="InterPro" id="IPR001845">
    <property type="entry name" value="HTH_ArsR_DNA-bd_dom"/>
</dbReference>
<reference evidence="5" key="1">
    <citation type="submission" date="2016-08" db="EMBL/GenBank/DDBJ databases">
        <authorList>
            <person name="Seilhamer J.J."/>
        </authorList>
    </citation>
    <scope>NUCLEOTIDE SEQUENCE</scope>
    <source>
        <strain evidence="5">86-1</strain>
    </source>
</reference>
<gene>
    <name evidence="5" type="ORF">KL86DES1_20807</name>
</gene>
<keyword evidence="2" id="KW-0238">DNA-binding</keyword>
<dbReference type="NCBIfam" id="NF033788">
    <property type="entry name" value="HTH_metalloreg"/>
    <property type="match status" value="1"/>
</dbReference>
<dbReference type="CDD" id="cd02440">
    <property type="entry name" value="AdoMet_MTases"/>
    <property type="match status" value="1"/>
</dbReference>
<dbReference type="InterPro" id="IPR051081">
    <property type="entry name" value="HTH_MetalResp_TranReg"/>
</dbReference>
<dbReference type="InterPro" id="IPR011991">
    <property type="entry name" value="ArsR-like_HTH"/>
</dbReference>
<organism evidence="5">
    <name type="scientific">uncultured Desulfovibrio sp</name>
    <dbReference type="NCBI Taxonomy" id="167968"/>
    <lineage>
        <taxon>Bacteria</taxon>
        <taxon>Pseudomonadati</taxon>
        <taxon>Thermodesulfobacteriota</taxon>
        <taxon>Desulfovibrionia</taxon>
        <taxon>Desulfovibrionales</taxon>
        <taxon>Desulfovibrionaceae</taxon>
        <taxon>Desulfovibrio</taxon>
        <taxon>environmental samples</taxon>
    </lineage>
</organism>
<dbReference type="InterPro" id="IPR036390">
    <property type="entry name" value="WH_DNA-bd_sf"/>
</dbReference>
<sequence>MALLYFKALSDETRLRLVHILLHYELSVNELVRILDMGQSRVSRHLKILTEAGLLTSRRDGLWVFYAAPRSGDEREFLRAITPFIHTDAAMRADLNMAAQMLEERALKTRQFFNAIAEDWDELNREVLGAFDLPAAVCAAVPENCGTAVDLGCGTGAVLARMLPLSQGVIGVDGSARMLEICRRRFTPEDLAADRVSLRIGELSHLPLRDQEADFACINLVLHHLSDPILGLREIRRIMAPGGRLFVADFLRHTDETMRNRYGDRWLGFDEGGLAADLKAVGFSTLSCTRQPVDRGLTLLLLTAEASHPPRT</sequence>
<keyword evidence="3" id="KW-0804">Transcription</keyword>
<dbReference type="SMART" id="SM00418">
    <property type="entry name" value="HTH_ARSR"/>
    <property type="match status" value="1"/>
</dbReference>
<dbReference type="PROSITE" id="PS50987">
    <property type="entry name" value="HTH_ARSR_2"/>
    <property type="match status" value="1"/>
</dbReference>
<dbReference type="PRINTS" id="PR00778">
    <property type="entry name" value="HTHARSR"/>
</dbReference>
<evidence type="ECO:0000256" key="2">
    <source>
        <dbReference type="ARBA" id="ARBA00023125"/>
    </source>
</evidence>
<dbReference type="AlphaFoldDB" id="A0A212L5D5"/>
<keyword evidence="1" id="KW-0805">Transcription regulation</keyword>
<dbReference type="PANTHER" id="PTHR33154">
    <property type="entry name" value="TRANSCRIPTIONAL REGULATOR, ARSR FAMILY"/>
    <property type="match status" value="1"/>
</dbReference>
<evidence type="ECO:0000313" key="5">
    <source>
        <dbReference type="EMBL" id="SCM72736.1"/>
    </source>
</evidence>
<dbReference type="InterPro" id="IPR029063">
    <property type="entry name" value="SAM-dependent_MTases_sf"/>
</dbReference>
<dbReference type="EMBL" id="FMJC01000002">
    <property type="protein sequence ID" value="SCM72736.1"/>
    <property type="molecule type" value="Genomic_DNA"/>
</dbReference>